<evidence type="ECO:0008006" key="9">
    <source>
        <dbReference type="Google" id="ProtNLM"/>
    </source>
</evidence>
<evidence type="ECO:0000256" key="5">
    <source>
        <dbReference type="SAM" id="MobiDB-lite"/>
    </source>
</evidence>
<evidence type="ECO:0000256" key="6">
    <source>
        <dbReference type="SAM" id="Phobius"/>
    </source>
</evidence>
<keyword evidence="4 6" id="KW-0472">Membrane</keyword>
<reference evidence="7 8" key="1">
    <citation type="submission" date="2017-10" db="EMBL/GenBank/DDBJ databases">
        <title>Development of genomic resources for the powdery mildew, Erysiphe pulchra.</title>
        <authorList>
            <person name="Wadl P.A."/>
            <person name="Mack B.M."/>
            <person name="Moore G."/>
            <person name="Beltz S.B."/>
        </authorList>
    </citation>
    <scope>NUCLEOTIDE SEQUENCE [LARGE SCALE GENOMIC DNA]</scope>
    <source>
        <strain evidence="7">Cflorida</strain>
    </source>
</reference>
<feature type="transmembrane region" description="Helical" evidence="6">
    <location>
        <begin position="268"/>
        <end position="292"/>
    </location>
</feature>
<dbReference type="OrthoDB" id="5348404at2759"/>
<keyword evidence="8" id="KW-1185">Reference proteome</keyword>
<keyword evidence="3 6" id="KW-1133">Transmembrane helix</keyword>
<feature type="transmembrane region" description="Helical" evidence="6">
    <location>
        <begin position="98"/>
        <end position="120"/>
    </location>
</feature>
<dbReference type="InterPro" id="IPR005178">
    <property type="entry name" value="Ostalpha/TMEM184C"/>
</dbReference>
<dbReference type="STRING" id="225359.A0A2S4PND2"/>
<feature type="transmembrane region" description="Helical" evidence="6">
    <location>
        <begin position="232"/>
        <end position="256"/>
    </location>
</feature>
<comment type="subcellular location">
    <subcellularLocation>
        <location evidence="1">Membrane</location>
        <topology evidence="1">Multi-pass membrane protein</topology>
    </subcellularLocation>
</comment>
<name>A0A2S4PND2_9PEZI</name>
<dbReference type="EMBL" id="PEDP01001512">
    <property type="protein sequence ID" value="POS83538.1"/>
    <property type="molecule type" value="Genomic_DNA"/>
</dbReference>
<sequence>MIFPTIDACNTTLEDLRIGDSESLIFSNFTFHDVGAIVATSNVFISFAVSFYLIWMHATHYTKPYEQKKYVVISYLQLRIHNELEEQIKIKANAQSSIIRILFMIPVYSLSALLSFTYYWHAIYFQVLSDCYEAIAIASFFALLCHYIAPDLHEQKNYFRSVQPKDWVWPLNWFKACYAPAWRTPRSGLTWFNIIWTGVYQYCFTRVTMTIVAVVTQYFGRYCEASQSPQFAHVWVMVIEGCAVTIAMYCLVQFYVQLRENLAPHKPFLKILAIKLVIFLSFWQTFLVSILTSPALSVVKPSPMIAYPDLKVGIPSLLLCTEMAIFSIFHLFAFPYQPYTLKGHGNINYSWGPNIENKLGPNQGGLFGLKAIIDALNPWDLVKSFARAIPWLFVGRKTRESDISYKSTHQDTQENFPLEASPSSKESNFSLLNDDSDRTNITSNKRIANDEDVRLIDHAQPYSLYQHTGYVPAKQRYDTNGQEITSPHRAINPENMIPYHGPEFYSNQIPHKPFISKAKNQTNSGPGR</sequence>
<dbReference type="SMART" id="SM01417">
    <property type="entry name" value="Solute_trans_a"/>
    <property type="match status" value="1"/>
</dbReference>
<evidence type="ECO:0000256" key="1">
    <source>
        <dbReference type="ARBA" id="ARBA00004141"/>
    </source>
</evidence>
<evidence type="ECO:0000313" key="7">
    <source>
        <dbReference type="EMBL" id="POS83538.1"/>
    </source>
</evidence>
<comment type="caution">
    <text evidence="7">The sequence shown here is derived from an EMBL/GenBank/DDBJ whole genome shotgun (WGS) entry which is preliminary data.</text>
</comment>
<feature type="transmembrane region" description="Helical" evidence="6">
    <location>
        <begin position="199"/>
        <end position="220"/>
    </location>
</feature>
<organism evidence="7 8">
    <name type="scientific">Erysiphe pulchra</name>
    <dbReference type="NCBI Taxonomy" id="225359"/>
    <lineage>
        <taxon>Eukaryota</taxon>
        <taxon>Fungi</taxon>
        <taxon>Dikarya</taxon>
        <taxon>Ascomycota</taxon>
        <taxon>Pezizomycotina</taxon>
        <taxon>Leotiomycetes</taxon>
        <taxon>Erysiphales</taxon>
        <taxon>Erysiphaceae</taxon>
        <taxon>Erysiphe</taxon>
    </lineage>
</organism>
<keyword evidence="2 6" id="KW-0812">Transmembrane</keyword>
<feature type="region of interest" description="Disordered" evidence="5">
    <location>
        <begin position="404"/>
        <end position="437"/>
    </location>
</feature>
<feature type="transmembrane region" description="Helical" evidence="6">
    <location>
        <begin position="132"/>
        <end position="149"/>
    </location>
</feature>
<dbReference type="Proteomes" id="UP000237438">
    <property type="component" value="Unassembled WGS sequence"/>
</dbReference>
<evidence type="ECO:0000256" key="2">
    <source>
        <dbReference type="ARBA" id="ARBA00022692"/>
    </source>
</evidence>
<gene>
    <name evidence="7" type="ORF">EPUL_005160</name>
</gene>
<feature type="transmembrane region" description="Helical" evidence="6">
    <location>
        <begin position="312"/>
        <end position="334"/>
    </location>
</feature>
<dbReference type="Pfam" id="PF03619">
    <property type="entry name" value="Solute_trans_a"/>
    <property type="match status" value="2"/>
</dbReference>
<accession>A0A2S4PND2</accession>
<evidence type="ECO:0000256" key="3">
    <source>
        <dbReference type="ARBA" id="ARBA00022989"/>
    </source>
</evidence>
<dbReference type="AlphaFoldDB" id="A0A2S4PND2"/>
<feature type="transmembrane region" description="Helical" evidence="6">
    <location>
        <begin position="34"/>
        <end position="55"/>
    </location>
</feature>
<dbReference type="PANTHER" id="PTHR23423">
    <property type="entry name" value="ORGANIC SOLUTE TRANSPORTER-RELATED"/>
    <property type="match status" value="1"/>
</dbReference>
<feature type="compositionally biased region" description="Polar residues" evidence="5">
    <location>
        <begin position="421"/>
        <end position="437"/>
    </location>
</feature>
<evidence type="ECO:0000256" key="4">
    <source>
        <dbReference type="ARBA" id="ARBA00023136"/>
    </source>
</evidence>
<protein>
    <recommendedName>
        <fullName evidence="9">DUF300-domain-containing protein</fullName>
    </recommendedName>
</protein>
<proteinExistence type="predicted"/>
<evidence type="ECO:0000313" key="8">
    <source>
        <dbReference type="Proteomes" id="UP000237438"/>
    </source>
</evidence>
<dbReference type="GO" id="GO:0016020">
    <property type="term" value="C:membrane"/>
    <property type="evidence" value="ECO:0007669"/>
    <property type="project" value="UniProtKB-SubCell"/>
</dbReference>